<organism evidence="2 3">
    <name type="scientific">Streptomyces antimicrobicus</name>
    <dbReference type="NCBI Taxonomy" id="2883108"/>
    <lineage>
        <taxon>Bacteria</taxon>
        <taxon>Bacillati</taxon>
        <taxon>Actinomycetota</taxon>
        <taxon>Actinomycetes</taxon>
        <taxon>Kitasatosporales</taxon>
        <taxon>Streptomycetaceae</taxon>
        <taxon>Streptomyces</taxon>
    </lineage>
</organism>
<keyword evidence="3" id="KW-1185">Reference proteome</keyword>
<feature type="domain" description="YspA cpYpsA-related SLOG" evidence="1">
    <location>
        <begin position="1"/>
        <end position="70"/>
    </location>
</feature>
<dbReference type="InterPro" id="IPR019627">
    <property type="entry name" value="YAcAr"/>
</dbReference>
<sequence>MKILVTGSRDWGDSQAVEAAIFRALYETKTTHREAVLIHGACPTGADAQAAQYAASMGMRVLPFPAQWGRWGKSAGFIRNAEMVGLEPDICLAFIRNGSRGASMTADLAERAGIETRRFLA</sequence>
<name>A0ABS8B4L4_9ACTN</name>
<accession>A0ABS8B4L4</accession>
<proteinExistence type="predicted"/>
<evidence type="ECO:0000313" key="2">
    <source>
        <dbReference type="EMBL" id="MCB5179532.1"/>
    </source>
</evidence>
<evidence type="ECO:0000313" key="3">
    <source>
        <dbReference type="Proteomes" id="UP001199054"/>
    </source>
</evidence>
<dbReference type="EMBL" id="JAJAUY010000023">
    <property type="protein sequence ID" value="MCB5179532.1"/>
    <property type="molecule type" value="Genomic_DNA"/>
</dbReference>
<comment type="caution">
    <text evidence="2">The sequence shown here is derived from an EMBL/GenBank/DDBJ whole genome shotgun (WGS) entry which is preliminary data.</text>
</comment>
<gene>
    <name evidence="2" type="ORF">LG632_09045</name>
</gene>
<dbReference type="Proteomes" id="UP001199054">
    <property type="component" value="Unassembled WGS sequence"/>
</dbReference>
<evidence type="ECO:0000259" key="1">
    <source>
        <dbReference type="Pfam" id="PF10686"/>
    </source>
</evidence>
<reference evidence="2 3" key="1">
    <citation type="submission" date="2021-10" db="EMBL/GenBank/DDBJ databases">
        <title>Streptomyces sp. strain SMC 277, a novel streptomycete isolated from soil.</title>
        <authorList>
            <person name="Chanama M."/>
        </authorList>
    </citation>
    <scope>NUCLEOTIDE SEQUENCE [LARGE SCALE GENOMIC DNA]</scope>
    <source>
        <strain evidence="2 3">SMC 277</strain>
    </source>
</reference>
<dbReference type="RefSeq" id="WP_226726367.1">
    <property type="nucleotide sequence ID" value="NZ_JAJAUY010000023.1"/>
</dbReference>
<dbReference type="Pfam" id="PF10686">
    <property type="entry name" value="YAcAr"/>
    <property type="match status" value="1"/>
</dbReference>
<protein>
    <submittedName>
        <fullName evidence="2">DUF2493 domain-containing protein</fullName>
    </submittedName>
</protein>